<proteinExistence type="inferred from homology"/>
<dbReference type="GO" id="GO:0046872">
    <property type="term" value="F:metal ion binding"/>
    <property type="evidence" value="ECO:0007669"/>
    <property type="project" value="UniProtKB-KW"/>
</dbReference>
<dbReference type="AlphaFoldDB" id="A0A6B2NZ77"/>
<comment type="caution">
    <text evidence="9">The sequence shown here is derived from an EMBL/GenBank/DDBJ whole genome shotgun (WGS) entry which is preliminary data.</text>
</comment>
<dbReference type="InterPro" id="IPR029058">
    <property type="entry name" value="AB_hydrolase_fold"/>
</dbReference>
<dbReference type="SUPFAM" id="SSF53474">
    <property type="entry name" value="alpha/beta-Hydrolases"/>
    <property type="match status" value="1"/>
</dbReference>
<keyword evidence="6" id="KW-0106">Calcium</keyword>
<dbReference type="EMBL" id="JAAGOX010000053">
    <property type="protein sequence ID" value="NDW47185.1"/>
    <property type="molecule type" value="Genomic_DNA"/>
</dbReference>
<feature type="chain" id="PRO_5025465792" evidence="8">
    <location>
        <begin position="20"/>
        <end position="515"/>
    </location>
</feature>
<feature type="signal peptide" evidence="8">
    <location>
        <begin position="1"/>
        <end position="19"/>
    </location>
</feature>
<sequence length="515" mass="54342">MRVCIVAMSAVLATHIAPAGWALSTCDAAGFGPLPDVELVSAREVAEPAAHCSVAGVIGGKINFELLLPDKWNGKFVMGGGGGFVGSVMNTALMYGALQSGYATVGTDTGHQAHPIDASWALNDLEAIVNFGHLAVHRTAVTAKALTNAYYGDRISRSYFTGCSRGGGQAIMSALRYPEDFDAVAAGAYAINWTGIAVQAAKITEAMYPDPQKLDRAVVGPEAQALIERSYLAACDALDGLEDGILNDPRQCKFDVGSLLCTAEKSDSCLTAEELAAVRVVYDGPKTSSGEALYFGFPFGGETSPGGWSRWLTGGLDTLEAAGEFQEGIEAGDFAVPVTPSAFFGFGTGIIRNFVYHDPEWSYAGADFSTYAQDAAAAAATLNATDRDLSAFRARGGKMLLYSGWSDNAQSGLAMIDYYEGLLSHDPSVQQDARLFMMPGVDHCFGGAGPSWVNFLSEIDRWAETDTAPDAVVAYWIDDKGQPAGGRPVCAYPDVARYDGKGDPRDPSSFSCGSQ</sequence>
<dbReference type="RefSeq" id="WP_164132191.1">
    <property type="nucleotide sequence ID" value="NZ_JAAGOX010000053.1"/>
</dbReference>
<evidence type="ECO:0000256" key="8">
    <source>
        <dbReference type="SAM" id="SignalP"/>
    </source>
</evidence>
<evidence type="ECO:0000256" key="6">
    <source>
        <dbReference type="ARBA" id="ARBA00022837"/>
    </source>
</evidence>
<dbReference type="PANTHER" id="PTHR33938">
    <property type="entry name" value="FERULOYL ESTERASE B-RELATED"/>
    <property type="match status" value="1"/>
</dbReference>
<gene>
    <name evidence="9" type="ORF">G0P99_19740</name>
</gene>
<keyword evidence="2" id="KW-0719">Serine esterase</keyword>
<dbReference type="PANTHER" id="PTHR33938:SF15">
    <property type="entry name" value="FERULOYL ESTERASE B-RELATED"/>
    <property type="match status" value="1"/>
</dbReference>
<evidence type="ECO:0000256" key="5">
    <source>
        <dbReference type="ARBA" id="ARBA00022801"/>
    </source>
</evidence>
<dbReference type="InterPro" id="IPR011118">
    <property type="entry name" value="Tannase/feruloyl_esterase"/>
</dbReference>
<comment type="similarity">
    <text evidence="1">Belongs to the tannase family.</text>
</comment>
<keyword evidence="5 9" id="KW-0378">Hydrolase</keyword>
<keyword evidence="3" id="KW-0479">Metal-binding</keyword>
<evidence type="ECO:0000313" key="9">
    <source>
        <dbReference type="EMBL" id="NDW47185.1"/>
    </source>
</evidence>
<evidence type="ECO:0000256" key="7">
    <source>
        <dbReference type="ARBA" id="ARBA00023157"/>
    </source>
</evidence>
<dbReference type="Pfam" id="PF07519">
    <property type="entry name" value="Tannase"/>
    <property type="match status" value="1"/>
</dbReference>
<evidence type="ECO:0000256" key="1">
    <source>
        <dbReference type="ARBA" id="ARBA00006249"/>
    </source>
</evidence>
<evidence type="ECO:0000256" key="3">
    <source>
        <dbReference type="ARBA" id="ARBA00022723"/>
    </source>
</evidence>
<evidence type="ECO:0000256" key="2">
    <source>
        <dbReference type="ARBA" id="ARBA00022487"/>
    </source>
</evidence>
<dbReference type="Gene3D" id="3.40.50.1820">
    <property type="entry name" value="alpha/beta hydrolase"/>
    <property type="match status" value="1"/>
</dbReference>
<name>A0A6B2NZ77_9RHOB</name>
<evidence type="ECO:0000256" key="4">
    <source>
        <dbReference type="ARBA" id="ARBA00022729"/>
    </source>
</evidence>
<dbReference type="GO" id="GO:0052689">
    <property type="term" value="F:carboxylic ester hydrolase activity"/>
    <property type="evidence" value="ECO:0007669"/>
    <property type="project" value="UniProtKB-KW"/>
</dbReference>
<organism evidence="9">
    <name type="scientific">Ruegeria sp. PrR005</name>
    <dbReference type="NCBI Taxonomy" id="2706882"/>
    <lineage>
        <taxon>Bacteria</taxon>
        <taxon>Pseudomonadati</taxon>
        <taxon>Pseudomonadota</taxon>
        <taxon>Alphaproteobacteria</taxon>
        <taxon>Rhodobacterales</taxon>
        <taxon>Roseobacteraceae</taxon>
        <taxon>Ruegeria</taxon>
    </lineage>
</organism>
<keyword evidence="7" id="KW-1015">Disulfide bond</keyword>
<keyword evidence="4 8" id="KW-0732">Signal</keyword>
<accession>A0A6B2NZ77</accession>
<reference evidence="9" key="1">
    <citation type="submission" date="2020-02" db="EMBL/GenBank/DDBJ databases">
        <title>Delineation of the pyrene-degrading pathway in Roseobacter clade bacteria by genomic analysis.</title>
        <authorList>
            <person name="Zhou H."/>
            <person name="Wang H."/>
        </authorList>
    </citation>
    <scope>NUCLEOTIDE SEQUENCE</scope>
    <source>
        <strain evidence="9">PrR005</strain>
    </source>
</reference>
<protein>
    <submittedName>
        <fullName evidence="9">Tannase/feruloyl esterase family alpha/beta hydrolase</fullName>
    </submittedName>
</protein>